<dbReference type="SUPFAM" id="SSF54427">
    <property type="entry name" value="NTF2-like"/>
    <property type="match status" value="1"/>
</dbReference>
<evidence type="ECO:0000313" key="2">
    <source>
        <dbReference type="EMBL" id="MCP3734016.1"/>
    </source>
</evidence>
<dbReference type="RefSeq" id="WP_254288025.1">
    <property type="nucleotide sequence ID" value="NZ_JAMLDY010000004.1"/>
</dbReference>
<sequence>MTQNATDVLKLADGLFAAVEAGDAEAARAYYAPDATIWHNVDYKDQSVDECVRNFALLKRLLPDQKLKILRRQVTDDGFIQQDLLEATLPDGTPYRLSACLVVSVRDGLITRVEEYLDSAELQPLAAYV</sequence>
<comment type="caution">
    <text evidence="2">The sequence shown here is derived from an EMBL/GenBank/DDBJ whole genome shotgun (WGS) entry which is preliminary data.</text>
</comment>
<organism evidence="2 3">
    <name type="scientific">Sphingomonas liriopis</name>
    <dbReference type="NCBI Taxonomy" id="2949094"/>
    <lineage>
        <taxon>Bacteria</taxon>
        <taxon>Pseudomonadati</taxon>
        <taxon>Pseudomonadota</taxon>
        <taxon>Alphaproteobacteria</taxon>
        <taxon>Sphingomonadales</taxon>
        <taxon>Sphingomonadaceae</taxon>
        <taxon>Sphingomonas</taxon>
    </lineage>
</organism>
<feature type="domain" description="SnoaL-like" evidence="1">
    <location>
        <begin position="15"/>
        <end position="113"/>
    </location>
</feature>
<dbReference type="AlphaFoldDB" id="A0A9X2HTD4"/>
<evidence type="ECO:0000259" key="1">
    <source>
        <dbReference type="Pfam" id="PF12680"/>
    </source>
</evidence>
<dbReference type="InterPro" id="IPR032710">
    <property type="entry name" value="NTF2-like_dom_sf"/>
</dbReference>
<dbReference type="Proteomes" id="UP001139486">
    <property type="component" value="Unassembled WGS sequence"/>
</dbReference>
<proteinExistence type="predicted"/>
<reference evidence="2" key="1">
    <citation type="submission" date="2022-05" db="EMBL/GenBank/DDBJ databases">
        <title>Sphingomonas sp. strain RP10 Genome sequencing and assembly.</title>
        <authorList>
            <person name="Kim I."/>
        </authorList>
    </citation>
    <scope>NUCLEOTIDE SEQUENCE</scope>
    <source>
        <strain evidence="2">RP10</strain>
    </source>
</reference>
<name>A0A9X2HTD4_9SPHN</name>
<dbReference type="InterPro" id="IPR037401">
    <property type="entry name" value="SnoaL-like"/>
</dbReference>
<gene>
    <name evidence="2" type="ORF">M9979_03885</name>
</gene>
<dbReference type="EMBL" id="JAMLDY010000004">
    <property type="protein sequence ID" value="MCP3734016.1"/>
    <property type="molecule type" value="Genomic_DNA"/>
</dbReference>
<protein>
    <submittedName>
        <fullName evidence="2">Nuclear transport factor 2 family protein</fullName>
    </submittedName>
</protein>
<evidence type="ECO:0000313" key="3">
    <source>
        <dbReference type="Proteomes" id="UP001139486"/>
    </source>
</evidence>
<accession>A0A9X2HTD4</accession>
<dbReference type="Gene3D" id="3.10.450.50">
    <property type="match status" value="1"/>
</dbReference>
<keyword evidence="3" id="KW-1185">Reference proteome</keyword>
<dbReference type="Pfam" id="PF12680">
    <property type="entry name" value="SnoaL_2"/>
    <property type="match status" value="1"/>
</dbReference>